<keyword evidence="6 7" id="KW-0472">Membrane</keyword>
<evidence type="ECO:0000313" key="10">
    <source>
        <dbReference type="Proteomes" id="UP001243286"/>
    </source>
</evidence>
<proteinExistence type="predicted"/>
<comment type="subcellular location">
    <subcellularLocation>
        <location evidence="1">Membrane</location>
        <topology evidence="1">Multi-pass membrane protein</topology>
    </subcellularLocation>
</comment>
<dbReference type="EC" id="2.4.-.-" evidence="9"/>
<sequence>MQAPVLGIVIPCYNESEVLPITINALQKHLSDWIRNGKISNESFVLFIDDGSRDDTWRQIERIHQHDARFQGIKLAHNVGHQHALHAGLMEGYEAADCLVSVDADLQDDLDIIETFVKQFQAGVDIVYGVRTDRTSDSWFKRTSAQWFYRLEKALGVETIYNHADFRLMSRRAVAGLAAYPERNLFLRGLVPTLGFQTSEVPYTRAERLAGESKYPLRKMVALAWDGVTSFSVRPIKLLFFLSLFMVVVSGGFVVYTLYRFAEGETMSGWASLMLSIWFIGGLQLFGIGLIGEYVGKIFSEVKRRPSYTIEETLK</sequence>
<dbReference type="InterPro" id="IPR050256">
    <property type="entry name" value="Glycosyltransferase_2"/>
</dbReference>
<reference evidence="9 10" key="1">
    <citation type="submission" date="2023-04" db="EMBL/GenBank/DDBJ databases">
        <title>Antarctic isolates genomes.</title>
        <authorList>
            <person name="Dimov S.G."/>
        </authorList>
    </citation>
    <scope>NUCLEOTIDE SEQUENCE [LARGE SCALE GENOMIC DNA]</scope>
    <source>
        <strain evidence="9 10">AL19</strain>
    </source>
</reference>
<dbReference type="GO" id="GO:0016757">
    <property type="term" value="F:glycosyltransferase activity"/>
    <property type="evidence" value="ECO:0007669"/>
    <property type="project" value="UniProtKB-KW"/>
</dbReference>
<keyword evidence="3 9" id="KW-0808">Transferase</keyword>
<evidence type="ECO:0000259" key="8">
    <source>
        <dbReference type="Pfam" id="PF00535"/>
    </source>
</evidence>
<dbReference type="PANTHER" id="PTHR48090:SF1">
    <property type="entry name" value="PROPHAGE BACTOPRENOL GLUCOSYL TRANSFERASE HOMOLOG"/>
    <property type="match status" value="1"/>
</dbReference>
<accession>A0ABT6R4B4</accession>
<gene>
    <name evidence="9" type="ORF">QK289_12295</name>
</gene>
<evidence type="ECO:0000256" key="1">
    <source>
        <dbReference type="ARBA" id="ARBA00004141"/>
    </source>
</evidence>
<keyword evidence="5 7" id="KW-1133">Transmembrane helix</keyword>
<keyword evidence="10" id="KW-1185">Reference proteome</keyword>
<dbReference type="EMBL" id="JASBQV010000021">
    <property type="protein sequence ID" value="MDI3235790.1"/>
    <property type="molecule type" value="Genomic_DNA"/>
</dbReference>
<organism evidence="9 10">
    <name type="scientific">Exiguobacterium antarcticum</name>
    <dbReference type="NCBI Taxonomy" id="132920"/>
    <lineage>
        <taxon>Bacteria</taxon>
        <taxon>Bacillati</taxon>
        <taxon>Bacillota</taxon>
        <taxon>Bacilli</taxon>
        <taxon>Bacillales</taxon>
        <taxon>Bacillales Family XII. Incertae Sedis</taxon>
        <taxon>Exiguobacterium</taxon>
    </lineage>
</organism>
<evidence type="ECO:0000256" key="3">
    <source>
        <dbReference type="ARBA" id="ARBA00022679"/>
    </source>
</evidence>
<dbReference type="InterPro" id="IPR001173">
    <property type="entry name" value="Glyco_trans_2-like"/>
</dbReference>
<feature type="transmembrane region" description="Helical" evidence="7">
    <location>
        <begin position="238"/>
        <end position="259"/>
    </location>
</feature>
<name>A0ABT6R4B4_9BACL</name>
<evidence type="ECO:0000256" key="6">
    <source>
        <dbReference type="ARBA" id="ARBA00023136"/>
    </source>
</evidence>
<evidence type="ECO:0000256" key="2">
    <source>
        <dbReference type="ARBA" id="ARBA00022676"/>
    </source>
</evidence>
<evidence type="ECO:0000313" key="9">
    <source>
        <dbReference type="EMBL" id="MDI3235790.1"/>
    </source>
</evidence>
<comment type="caution">
    <text evidence="9">The sequence shown here is derived from an EMBL/GenBank/DDBJ whole genome shotgun (WGS) entry which is preliminary data.</text>
</comment>
<dbReference type="Proteomes" id="UP001243286">
    <property type="component" value="Unassembled WGS sequence"/>
</dbReference>
<dbReference type="Gene3D" id="3.90.550.10">
    <property type="entry name" value="Spore Coat Polysaccharide Biosynthesis Protein SpsA, Chain A"/>
    <property type="match status" value="1"/>
</dbReference>
<dbReference type="SUPFAM" id="SSF53448">
    <property type="entry name" value="Nucleotide-diphospho-sugar transferases"/>
    <property type="match status" value="1"/>
</dbReference>
<keyword evidence="4 7" id="KW-0812">Transmembrane</keyword>
<dbReference type="PANTHER" id="PTHR48090">
    <property type="entry name" value="UNDECAPRENYL-PHOSPHATE 4-DEOXY-4-FORMAMIDO-L-ARABINOSE TRANSFERASE-RELATED"/>
    <property type="match status" value="1"/>
</dbReference>
<feature type="transmembrane region" description="Helical" evidence="7">
    <location>
        <begin position="271"/>
        <end position="295"/>
    </location>
</feature>
<keyword evidence="2 9" id="KW-0328">Glycosyltransferase</keyword>
<evidence type="ECO:0000256" key="7">
    <source>
        <dbReference type="SAM" id="Phobius"/>
    </source>
</evidence>
<dbReference type="InterPro" id="IPR029044">
    <property type="entry name" value="Nucleotide-diphossugar_trans"/>
</dbReference>
<protein>
    <submittedName>
        <fullName evidence="9">Glycosyltransferase family 2 protein</fullName>
        <ecNumber evidence="9">2.4.-.-</ecNumber>
    </submittedName>
</protein>
<feature type="domain" description="Glycosyltransferase 2-like" evidence="8">
    <location>
        <begin position="8"/>
        <end position="174"/>
    </location>
</feature>
<dbReference type="Pfam" id="PF00535">
    <property type="entry name" value="Glycos_transf_2"/>
    <property type="match status" value="1"/>
</dbReference>
<evidence type="ECO:0000256" key="4">
    <source>
        <dbReference type="ARBA" id="ARBA00022692"/>
    </source>
</evidence>
<evidence type="ECO:0000256" key="5">
    <source>
        <dbReference type="ARBA" id="ARBA00022989"/>
    </source>
</evidence>
<dbReference type="CDD" id="cd04187">
    <property type="entry name" value="DPM1_like_bac"/>
    <property type="match status" value="1"/>
</dbReference>